<accession>K1DW94</accession>
<evidence type="ECO:0000313" key="1">
    <source>
        <dbReference type="EMBL" id="EKA60750.1"/>
    </source>
</evidence>
<dbReference type="Proteomes" id="UP000004474">
    <property type="component" value="Unassembled WGS sequence"/>
</dbReference>
<keyword evidence="4" id="KW-1185">Reference proteome</keyword>
<dbReference type="Proteomes" id="UP000288711">
    <property type="component" value="Unassembled WGS sequence"/>
</dbReference>
<dbReference type="AlphaFoldDB" id="K1DW94"/>
<evidence type="ECO:0000313" key="4">
    <source>
        <dbReference type="Proteomes" id="UP000288711"/>
    </source>
</evidence>
<dbReference type="STRING" id="1210046.B277_11245"/>
<proteinExistence type="predicted"/>
<name>K1DW94_9MICO</name>
<organism evidence="1 3">
    <name type="scientific">Janibacter hoylei PVAS-1</name>
    <dbReference type="NCBI Taxonomy" id="1210046"/>
    <lineage>
        <taxon>Bacteria</taxon>
        <taxon>Bacillati</taxon>
        <taxon>Actinomycetota</taxon>
        <taxon>Actinomycetes</taxon>
        <taxon>Micrococcales</taxon>
        <taxon>Intrasporangiaceae</taxon>
        <taxon>Janibacter</taxon>
    </lineage>
</organism>
<gene>
    <name evidence="1" type="ORF">B277_11245</name>
    <name evidence="2" type="ORF">CWN80_00235</name>
</gene>
<protein>
    <submittedName>
        <fullName evidence="1">Uncharacterized protein</fullName>
    </submittedName>
</protein>
<dbReference type="EMBL" id="PIPF01000001">
    <property type="protein sequence ID" value="RWU85462.1"/>
    <property type="molecule type" value="Genomic_DNA"/>
</dbReference>
<reference evidence="2 4" key="1">
    <citation type="journal article" date="2009" name="Int. J. Syst. Evol. Microbiol.">
        <title>Janibacter hoylei sp. nov., Bacillus isronensis sp. nov. and Bacillus aryabhattai sp. nov., isolated from cryotubes used for collecting air from the upper atmosphere.</title>
        <authorList>
            <person name="Shivaji S."/>
            <person name="Chaturvedi P."/>
            <person name="Begum Z."/>
            <person name="Pindi P.K."/>
            <person name="Manorama R."/>
            <person name="Padmanaban D.A."/>
            <person name="Shouche Y.S."/>
            <person name="Pawar S."/>
            <person name="Vaishampayan P."/>
            <person name="Dutt C.B."/>
            <person name="Datta G.N."/>
            <person name="Manchanda R.K."/>
            <person name="Rao U.R."/>
            <person name="Bhargava P.M."/>
            <person name="Narlikar J.V."/>
        </authorList>
    </citation>
    <scope>NUCLEOTIDE SEQUENCE [LARGE SCALE GENOMIC DNA]</scope>
    <source>
        <strain evidence="2 4">PVAS-1</strain>
    </source>
</reference>
<reference evidence="2" key="3">
    <citation type="submission" date="2017-11" db="EMBL/GenBank/DDBJ databases">
        <authorList>
            <person name="Seuylemezian A."/>
            <person name="Cooper K."/>
            <person name="Vaishampayan P."/>
        </authorList>
    </citation>
    <scope>NUCLEOTIDE SEQUENCE</scope>
    <source>
        <strain evidence="2">PVAS-1</strain>
    </source>
</reference>
<sequence>MSTAHIVTAVTACAPGFCIRAAAIDETGVVTFESAPVVGLADTLEVDMDAGDTEREVVAAYLDPLDGVVRPFADFVVEGWRAARVLAPGDAEDARDEELAAQLLEESRARGIVERWAEGS</sequence>
<comment type="caution">
    <text evidence="1">The sequence shown here is derived from an EMBL/GenBank/DDBJ whole genome shotgun (WGS) entry which is preliminary data.</text>
</comment>
<dbReference type="PATRIC" id="fig|1210046.3.peg.2155"/>
<dbReference type="RefSeq" id="WP_007928116.1">
    <property type="nucleotide sequence ID" value="NZ_ALWX01000049.1"/>
</dbReference>
<dbReference type="EMBL" id="ALWX01000049">
    <property type="protein sequence ID" value="EKA60750.1"/>
    <property type="molecule type" value="Genomic_DNA"/>
</dbReference>
<evidence type="ECO:0000313" key="3">
    <source>
        <dbReference type="Proteomes" id="UP000004474"/>
    </source>
</evidence>
<reference evidence="1 3" key="2">
    <citation type="journal article" date="2012" name="J. Bacteriol.">
        <title>Genome Sequence of Janibacter hoylei MTCC8307, Isolated from the Stratospheric Air.</title>
        <authorList>
            <person name="Pawar S.P."/>
            <person name="Dhotre D.P."/>
            <person name="Shetty S.A."/>
            <person name="Chowdhury S.P."/>
            <person name="Chaudhari B.L."/>
            <person name="Shouche Y.S."/>
        </authorList>
    </citation>
    <scope>NUCLEOTIDE SEQUENCE [LARGE SCALE GENOMIC DNA]</scope>
    <source>
        <strain evidence="1 3">PVAS-1</strain>
    </source>
</reference>
<evidence type="ECO:0000313" key="2">
    <source>
        <dbReference type="EMBL" id="RWU85462.1"/>
    </source>
</evidence>